<evidence type="ECO:0000313" key="1">
    <source>
        <dbReference type="EMBL" id="SDF36451.1"/>
    </source>
</evidence>
<dbReference type="RefSeq" id="WP_091855628.1">
    <property type="nucleotide sequence ID" value="NZ_FNBZ01000001.1"/>
</dbReference>
<evidence type="ECO:0000313" key="2">
    <source>
        <dbReference type="Proteomes" id="UP000199468"/>
    </source>
</evidence>
<protein>
    <submittedName>
        <fullName evidence="1">Uncharacterized protein</fullName>
    </submittedName>
</protein>
<proteinExistence type="predicted"/>
<keyword evidence="2" id="KW-1185">Reference proteome</keyword>
<organism evidence="1 2">
    <name type="scientific">Bosea robiniae</name>
    <dbReference type="NCBI Taxonomy" id="1036780"/>
    <lineage>
        <taxon>Bacteria</taxon>
        <taxon>Pseudomonadati</taxon>
        <taxon>Pseudomonadota</taxon>
        <taxon>Alphaproteobacteria</taxon>
        <taxon>Hyphomicrobiales</taxon>
        <taxon>Boseaceae</taxon>
        <taxon>Bosea</taxon>
    </lineage>
</organism>
<reference evidence="1 2" key="1">
    <citation type="submission" date="2016-10" db="EMBL/GenBank/DDBJ databases">
        <authorList>
            <person name="Varghese N."/>
            <person name="Submissions S."/>
        </authorList>
    </citation>
    <scope>NUCLEOTIDE SEQUENCE [LARGE SCALE GENOMIC DNA]</scope>
    <source>
        <strain evidence="1 2">DSM 26672</strain>
    </source>
</reference>
<comment type="caution">
    <text evidence="1">The sequence shown here is derived from an EMBL/GenBank/DDBJ whole genome shotgun (WGS) entry which is preliminary data.</text>
</comment>
<dbReference type="EMBL" id="FNBZ01000001">
    <property type="protein sequence ID" value="SDF36451.1"/>
    <property type="molecule type" value="Genomic_DNA"/>
</dbReference>
<dbReference type="Proteomes" id="UP000199468">
    <property type="component" value="Unassembled WGS sequence"/>
</dbReference>
<name>A0ABY0NIH6_9HYPH</name>
<sequence length="109" mass="12090">MGWFDEINSMGAKFTRGQSDIYRVIGADKPLSRMQSRGVLGTFAGPTANKIERLAQIGGSVATGEWNASDTTAVRRLLPFQNLFFVRRLLDEVEKGVNHQLGIPERAPR</sequence>
<accession>A0ABY0NIH6</accession>
<gene>
    <name evidence="1" type="ORF">SAMN05421844_101435</name>
</gene>